<keyword evidence="2" id="KW-0238">DNA-binding</keyword>
<dbReference type="Pfam" id="PF00196">
    <property type="entry name" value="GerE"/>
    <property type="match status" value="1"/>
</dbReference>
<dbReference type="Gene3D" id="1.10.10.10">
    <property type="entry name" value="Winged helix-like DNA-binding domain superfamily/Winged helix DNA-binding domain"/>
    <property type="match status" value="1"/>
</dbReference>
<keyword evidence="1" id="KW-0805">Transcription regulation</keyword>
<dbReference type="InterPro" id="IPR000792">
    <property type="entry name" value="Tscrpt_reg_LuxR_C"/>
</dbReference>
<dbReference type="PANTHER" id="PTHR44688:SF16">
    <property type="entry name" value="DNA-BINDING TRANSCRIPTIONAL ACTIVATOR DEVR_DOSR"/>
    <property type="match status" value="1"/>
</dbReference>
<dbReference type="SMART" id="SM00421">
    <property type="entry name" value="HTH_LUXR"/>
    <property type="match status" value="1"/>
</dbReference>
<dbReference type="InterPro" id="IPR016032">
    <property type="entry name" value="Sig_transdc_resp-reg_C-effctor"/>
</dbReference>
<evidence type="ECO:0000256" key="2">
    <source>
        <dbReference type="ARBA" id="ARBA00023125"/>
    </source>
</evidence>
<dbReference type="RefSeq" id="WP_103463862.1">
    <property type="nucleotide sequence ID" value="NZ_PPXC01000001.1"/>
</dbReference>
<dbReference type="AlphaFoldDB" id="A0A2S4A1E6"/>
<gene>
    <name evidence="5" type="ORF">CVS27_00910</name>
</gene>
<dbReference type="SUPFAM" id="SSF46894">
    <property type="entry name" value="C-terminal effector domain of the bipartite response regulators"/>
    <property type="match status" value="1"/>
</dbReference>
<evidence type="ECO:0000256" key="3">
    <source>
        <dbReference type="ARBA" id="ARBA00023163"/>
    </source>
</evidence>
<evidence type="ECO:0000256" key="1">
    <source>
        <dbReference type="ARBA" id="ARBA00023015"/>
    </source>
</evidence>
<sequence length="973" mass="103652">MNGTAAALGEGLVGRATELAAITAFLDAASTGESGTLLVTGDAGVGKTVLVQQACRTTGSAPWIFTGAALPLASMTVPFLALRSAFRNAPGMDGVAHLLHGVSGASRPDVPVMIDAWLEDVCARRPVALVIDDLHWADVSTLDVLMYLIAGPSDRRLAIIATVRNGELGDGHPLVRWLADIRRLPRVVWLALGPLDRIDTGVQLAGLLGAPPHQSLVQEVFTHTAGNAYLNKLVVAGVQPDSRHLPAGLPDDLKAALLRSWTLLSPPAQALTQLLAVAGRPLRARDLDAVMAAKDGTPAALPLLHEGSNAGILDCGPDATHWWFHHPLIAEALLQRLDGDARKHWHAAFAALHEDSLAGAHEPDFQDLAALAEHHHFAGHVQEAYVWALRAATAAGNAGGTAEMVRLLRRALTLRVQLPDASETFEDLWSRLRTATAESGAQTEELEAVEALLALIDGGARPLDAAELLVRRTLLRHATGRAFMDLEDTRAAVRLAAVAPDSWQYALALAESAHAGLWHGSPGAAEQAGEALKVAVAANHPRALSYALTANAMAALDDDRAQDCQELAGQAVTAAAQSRDFWAYVHATLWRANATASWTSQRYADLMRAGRAQLLALGAPHAYVAKLAADEASSYLVIGRWRECAEALRAAHGSDPGVMADVDSRLTGARLAALQGRTAEAEAHLARADELYAAKAEFLNLGFDATRAEVCLAAGKPAAAYAAALDGATAAGMQPTMCEWLIPLAARALADLVSRDRDEGLPPARHLALLNGLVQRFPQVLQEAGDTSEEYQHQLAALNLLYDAEVGRAKDGGNYARTWRDAADALHLVSFRWEETYACWRGAEALLLHAHAHRTEAAALLRRGLDLAVELQATPLKEQLADLAARARIDTTTPAVPDISGQWPDLTPREREILGYVIAGRTYSEIAQALVISEKTVSSHISNLLRKSGATNRLDLSRLATRRAGAAQRPPDG</sequence>
<dbReference type="InterPro" id="IPR041664">
    <property type="entry name" value="AAA_16"/>
</dbReference>
<dbReference type="InterPro" id="IPR027417">
    <property type="entry name" value="P-loop_NTPase"/>
</dbReference>
<dbReference type="Proteomes" id="UP000237061">
    <property type="component" value="Unassembled WGS sequence"/>
</dbReference>
<dbReference type="Pfam" id="PF13191">
    <property type="entry name" value="AAA_16"/>
    <property type="match status" value="1"/>
</dbReference>
<dbReference type="Gene3D" id="3.40.50.300">
    <property type="entry name" value="P-loop containing nucleotide triphosphate hydrolases"/>
    <property type="match status" value="1"/>
</dbReference>
<dbReference type="SUPFAM" id="SSF52540">
    <property type="entry name" value="P-loop containing nucleoside triphosphate hydrolases"/>
    <property type="match status" value="1"/>
</dbReference>
<organism evidence="5 6">
    <name type="scientific">Arthrobacter glacialis</name>
    <dbReference type="NCBI Taxonomy" id="1664"/>
    <lineage>
        <taxon>Bacteria</taxon>
        <taxon>Bacillati</taxon>
        <taxon>Actinomycetota</taxon>
        <taxon>Actinomycetes</taxon>
        <taxon>Micrococcales</taxon>
        <taxon>Micrococcaceae</taxon>
        <taxon>Arthrobacter</taxon>
    </lineage>
</organism>
<dbReference type="PROSITE" id="PS00622">
    <property type="entry name" value="HTH_LUXR_1"/>
    <property type="match status" value="1"/>
</dbReference>
<feature type="domain" description="HTH luxR-type" evidence="4">
    <location>
        <begin position="899"/>
        <end position="964"/>
    </location>
</feature>
<evidence type="ECO:0000259" key="4">
    <source>
        <dbReference type="PROSITE" id="PS50043"/>
    </source>
</evidence>
<reference evidence="5 6" key="1">
    <citation type="submission" date="2018-01" db="EMBL/GenBank/DDBJ databases">
        <title>Arthrobacter sp. nov., from glaciers in China.</title>
        <authorList>
            <person name="Liu Q."/>
            <person name="Xin Y.-H."/>
        </authorList>
    </citation>
    <scope>NUCLEOTIDE SEQUENCE [LARGE SCALE GENOMIC DNA]</scope>
    <source>
        <strain evidence="5 6">HLT2-12-2</strain>
    </source>
</reference>
<name>A0A2S4A1E6_ARTGL</name>
<evidence type="ECO:0000313" key="5">
    <source>
        <dbReference type="EMBL" id="POH75204.1"/>
    </source>
</evidence>
<keyword evidence="3" id="KW-0804">Transcription</keyword>
<proteinExistence type="predicted"/>
<dbReference type="GO" id="GO:0006355">
    <property type="term" value="P:regulation of DNA-templated transcription"/>
    <property type="evidence" value="ECO:0007669"/>
    <property type="project" value="InterPro"/>
</dbReference>
<dbReference type="PANTHER" id="PTHR44688">
    <property type="entry name" value="DNA-BINDING TRANSCRIPTIONAL ACTIVATOR DEVR_DOSR"/>
    <property type="match status" value="1"/>
</dbReference>
<dbReference type="PROSITE" id="PS50043">
    <property type="entry name" value="HTH_LUXR_2"/>
    <property type="match status" value="1"/>
</dbReference>
<evidence type="ECO:0000313" key="6">
    <source>
        <dbReference type="Proteomes" id="UP000237061"/>
    </source>
</evidence>
<dbReference type="PRINTS" id="PR00038">
    <property type="entry name" value="HTHLUXR"/>
</dbReference>
<accession>A0A2S4A1E6</accession>
<dbReference type="InterPro" id="IPR036388">
    <property type="entry name" value="WH-like_DNA-bd_sf"/>
</dbReference>
<protein>
    <recommendedName>
        <fullName evidence="4">HTH luxR-type domain-containing protein</fullName>
    </recommendedName>
</protein>
<keyword evidence="6" id="KW-1185">Reference proteome</keyword>
<dbReference type="GO" id="GO:0003677">
    <property type="term" value="F:DNA binding"/>
    <property type="evidence" value="ECO:0007669"/>
    <property type="project" value="UniProtKB-KW"/>
</dbReference>
<dbReference type="EMBL" id="PPXC01000001">
    <property type="protein sequence ID" value="POH75204.1"/>
    <property type="molecule type" value="Genomic_DNA"/>
</dbReference>
<dbReference type="CDD" id="cd06170">
    <property type="entry name" value="LuxR_C_like"/>
    <property type="match status" value="1"/>
</dbReference>
<comment type="caution">
    <text evidence="5">The sequence shown here is derived from an EMBL/GenBank/DDBJ whole genome shotgun (WGS) entry which is preliminary data.</text>
</comment>